<evidence type="ECO:0000256" key="3">
    <source>
        <dbReference type="ARBA" id="ARBA00022679"/>
    </source>
</evidence>
<dbReference type="InterPro" id="IPR058980">
    <property type="entry name" value="Glyco_transf_N"/>
</dbReference>
<organism evidence="7">
    <name type="scientific">Picea sitchensis</name>
    <name type="common">Sitka spruce</name>
    <name type="synonym">Pinus sitchensis</name>
    <dbReference type="NCBI Taxonomy" id="3332"/>
    <lineage>
        <taxon>Eukaryota</taxon>
        <taxon>Viridiplantae</taxon>
        <taxon>Streptophyta</taxon>
        <taxon>Embryophyta</taxon>
        <taxon>Tracheophyta</taxon>
        <taxon>Spermatophyta</taxon>
        <taxon>Pinopsida</taxon>
        <taxon>Pinidae</taxon>
        <taxon>Conifers I</taxon>
        <taxon>Pinales</taxon>
        <taxon>Pinaceae</taxon>
        <taxon>Picea</taxon>
    </lineage>
</organism>
<dbReference type="PROSITE" id="PS00375">
    <property type="entry name" value="UDPGT"/>
    <property type="match status" value="1"/>
</dbReference>
<dbReference type="CDD" id="cd03784">
    <property type="entry name" value="GT1_Gtf-like"/>
    <property type="match status" value="1"/>
</dbReference>
<dbReference type="Pfam" id="PF26168">
    <property type="entry name" value="Glyco_transf_N"/>
    <property type="match status" value="1"/>
</dbReference>
<keyword evidence="3 4" id="KW-0808">Transferase</keyword>
<accession>B8LNU7</accession>
<dbReference type="SUPFAM" id="SSF53756">
    <property type="entry name" value="UDP-Glycosyltransferase/glycogen phosphorylase"/>
    <property type="match status" value="1"/>
</dbReference>
<evidence type="ECO:0000313" key="7">
    <source>
        <dbReference type="EMBL" id="ABR17327.1"/>
    </source>
</evidence>
<dbReference type="GO" id="GO:0080044">
    <property type="term" value="F:quercetin 7-O-glucosyltransferase activity"/>
    <property type="evidence" value="ECO:0007669"/>
    <property type="project" value="TreeGrafter"/>
</dbReference>
<dbReference type="CAZy" id="GT1">
    <property type="family name" value="Glycosyltransferase Family 1"/>
</dbReference>
<dbReference type="InterPro" id="IPR002213">
    <property type="entry name" value="UDP_glucos_trans"/>
</dbReference>
<evidence type="ECO:0000259" key="6">
    <source>
        <dbReference type="Pfam" id="PF26168"/>
    </source>
</evidence>
<evidence type="ECO:0000256" key="4">
    <source>
        <dbReference type="RuleBase" id="RU003718"/>
    </source>
</evidence>
<evidence type="ECO:0000256" key="5">
    <source>
        <dbReference type="RuleBase" id="RU362057"/>
    </source>
</evidence>
<keyword evidence="2 4" id="KW-0328">Glycosyltransferase</keyword>
<dbReference type="InterPro" id="IPR035595">
    <property type="entry name" value="UDP_glycos_trans_CS"/>
</dbReference>
<evidence type="ECO:0000256" key="1">
    <source>
        <dbReference type="ARBA" id="ARBA00009995"/>
    </source>
</evidence>
<dbReference type="FunFam" id="3.40.50.2000:FF:000078">
    <property type="entry name" value="Glycosyltransferase"/>
    <property type="match status" value="1"/>
</dbReference>
<dbReference type="Pfam" id="PF00201">
    <property type="entry name" value="UDPGT"/>
    <property type="match status" value="1"/>
</dbReference>
<proteinExistence type="evidence at transcript level"/>
<sequence length="491" mass="55263">MESKTINGLSCRPLHVVAVPLPVQGHITPMFNFAKKLAAKGVTVTFVNTEACYANITKARNGEDPFSHAQSLGLDIRSAQISDGLPLEFDRSLNAEEFIESFETNMIPHVEELISHLKEEEPPVLCIIADSFFVWLDRVAKKYGISHASFWTEAAMVFSIYYHWDLLVENGHSPFVNKEDDHENLINYIPGLSDLKTTDLPSYFQELDLSSRTHDILYEAFQSVRGADWIISNTVEDLESRTIAELQSIKPFWSVGPLLPSAFQEDLNKETSRTNMWPESDCTGWLDSKPENSVIYISFGSYAHLSRAQIEEVALGLLESKQPFIWVLRPDIIASGIHDILPEGFLEETKDKGLVVQWSSQLEVLSHPSVGGFLTHCGWNSILESLSSGVPMLAFPLFTDQCTNRWLIVEEWGVAMDLAGNSGSFQNYKPLVGREEIARTLKKFMGEEEGRKLRLKVKPIREVLKKAMLDSGTSNKNLDLFVEALRAKNHT</sequence>
<dbReference type="OMA" id="MGHEMVA"/>
<dbReference type="EMBL" id="EF677506">
    <property type="protein sequence ID" value="ABR17327.1"/>
    <property type="molecule type" value="mRNA"/>
</dbReference>
<name>B8LNU7_PICSI</name>
<evidence type="ECO:0000256" key="2">
    <source>
        <dbReference type="ARBA" id="ARBA00022676"/>
    </source>
</evidence>
<protein>
    <recommendedName>
        <fullName evidence="5">Glycosyltransferase</fullName>
        <ecNumber evidence="5">2.4.1.-</ecNumber>
    </recommendedName>
</protein>
<comment type="similarity">
    <text evidence="1 4">Belongs to the UDP-glycosyltransferase family.</text>
</comment>
<dbReference type="Gene3D" id="3.40.50.2000">
    <property type="entry name" value="Glycogen Phosphorylase B"/>
    <property type="match status" value="2"/>
</dbReference>
<dbReference type="PANTHER" id="PTHR11926">
    <property type="entry name" value="GLUCOSYL/GLUCURONOSYL TRANSFERASES"/>
    <property type="match status" value="1"/>
</dbReference>
<dbReference type="EC" id="2.4.1.-" evidence="5"/>
<dbReference type="PANTHER" id="PTHR11926:SF1494">
    <property type="entry name" value="FLAVONOL 3-O-GLUCOSYLTRANSFERASE UGT76E12-RELATED"/>
    <property type="match status" value="1"/>
</dbReference>
<dbReference type="AlphaFoldDB" id="B8LNU7"/>
<feature type="domain" description="Glycosyltransferase N-terminal" evidence="6">
    <location>
        <begin position="15"/>
        <end position="52"/>
    </location>
</feature>
<dbReference type="GO" id="GO:0080043">
    <property type="term" value="F:quercetin 3-O-glucosyltransferase activity"/>
    <property type="evidence" value="ECO:0007669"/>
    <property type="project" value="TreeGrafter"/>
</dbReference>
<reference evidence="7" key="1">
    <citation type="submission" date="2007-06" db="EMBL/GenBank/DDBJ databases">
        <title>Full length cDNA sequences from Sitka Spruce (Picea sitchensis).</title>
        <authorList>
            <person name="Ralph S.G."/>
            <person name="Chun H.E."/>
            <person name="Liao N."/>
            <person name="Ali J."/>
            <person name="Reid K."/>
            <person name="Kolosova N."/>
            <person name="Cooper N."/>
            <person name="Cullis C."/>
            <person name="Jancsik S."/>
            <person name="Moore R."/>
            <person name="Mayo M."/>
            <person name="Wagner S."/>
            <person name="Holt R.A."/>
            <person name="Jones S.J.M."/>
            <person name="Marra M.A."/>
            <person name="Ritland C.E."/>
            <person name="Ritland K."/>
            <person name="Bohlmann J."/>
        </authorList>
    </citation>
    <scope>NUCLEOTIDE SEQUENCE</scope>
    <source>
        <tissue evidence="7">Green portion of the leader tissue</tissue>
    </source>
</reference>